<dbReference type="Pfam" id="PF25601">
    <property type="entry name" value="AAA_lid_14"/>
    <property type="match status" value="1"/>
</dbReference>
<evidence type="ECO:0000256" key="1">
    <source>
        <dbReference type="ARBA" id="ARBA00022741"/>
    </source>
</evidence>
<protein>
    <submittedName>
        <fullName evidence="9">Two-component system response regulator</fullName>
    </submittedName>
</protein>
<dbReference type="InterPro" id="IPR025662">
    <property type="entry name" value="Sigma_54_int_dom_ATP-bd_1"/>
</dbReference>
<dbReference type="PROSITE" id="PS00675">
    <property type="entry name" value="SIGMA54_INTERACT_1"/>
    <property type="match status" value="1"/>
</dbReference>
<dbReference type="Gene3D" id="3.40.50.300">
    <property type="entry name" value="P-loop containing nucleotide triphosphate hydrolases"/>
    <property type="match status" value="1"/>
</dbReference>
<organism evidence="9 10">
    <name type="scientific">Rubrivivax gelatinosus</name>
    <name type="common">Rhodocyclus gelatinosus</name>
    <name type="synonym">Rhodopseudomonas gelatinosa</name>
    <dbReference type="NCBI Taxonomy" id="28068"/>
    <lineage>
        <taxon>Bacteria</taxon>
        <taxon>Pseudomonadati</taxon>
        <taxon>Pseudomonadota</taxon>
        <taxon>Betaproteobacteria</taxon>
        <taxon>Burkholderiales</taxon>
        <taxon>Sphaerotilaceae</taxon>
        <taxon>Rubrivivax</taxon>
    </lineage>
</organism>
<name>A0ABS1DXK6_RUBGE</name>
<accession>A0ABS1DXK6</accession>
<evidence type="ECO:0000256" key="3">
    <source>
        <dbReference type="ARBA" id="ARBA00023015"/>
    </source>
</evidence>
<feature type="modified residue" description="4-aspartylphosphate" evidence="5">
    <location>
        <position position="56"/>
    </location>
</feature>
<dbReference type="RefSeq" id="WP_200378801.1">
    <property type="nucleotide sequence ID" value="NZ_NRRU01000040.1"/>
</dbReference>
<keyword evidence="4" id="KW-0804">Transcription</keyword>
<dbReference type="InterPro" id="IPR009057">
    <property type="entry name" value="Homeodomain-like_sf"/>
</dbReference>
<dbReference type="NCBIfam" id="NF008469">
    <property type="entry name" value="PRK11361.1"/>
    <property type="match status" value="1"/>
</dbReference>
<dbReference type="Gene3D" id="3.40.50.2300">
    <property type="match status" value="1"/>
</dbReference>
<evidence type="ECO:0000259" key="7">
    <source>
        <dbReference type="PROSITE" id="PS50045"/>
    </source>
</evidence>
<dbReference type="PROSITE" id="PS50110">
    <property type="entry name" value="RESPONSE_REGULATORY"/>
    <property type="match status" value="1"/>
</dbReference>
<dbReference type="EMBL" id="NRRU01000040">
    <property type="protein sequence ID" value="MBK1713522.1"/>
    <property type="molecule type" value="Genomic_DNA"/>
</dbReference>
<evidence type="ECO:0000256" key="4">
    <source>
        <dbReference type="ARBA" id="ARBA00023163"/>
    </source>
</evidence>
<keyword evidence="2" id="KW-0067">ATP-binding</keyword>
<dbReference type="InterPro" id="IPR011006">
    <property type="entry name" value="CheY-like_superfamily"/>
</dbReference>
<evidence type="ECO:0000256" key="2">
    <source>
        <dbReference type="ARBA" id="ARBA00022840"/>
    </source>
</evidence>
<comment type="caution">
    <text evidence="9">The sequence shown here is derived from an EMBL/GenBank/DDBJ whole genome shotgun (WGS) entry which is preliminary data.</text>
</comment>
<dbReference type="InterPro" id="IPR002197">
    <property type="entry name" value="HTH_Fis"/>
</dbReference>
<evidence type="ECO:0000259" key="8">
    <source>
        <dbReference type="PROSITE" id="PS50110"/>
    </source>
</evidence>
<keyword evidence="10" id="KW-1185">Reference proteome</keyword>
<dbReference type="InterPro" id="IPR027417">
    <property type="entry name" value="P-loop_NTPase"/>
</dbReference>
<sequence length="461" mass="51128">MTPDHPTAIVCDDDEAIRRMLAAVLGKEGLRVVTACDGAEAVEAYRRERPDVVLMDIRMPRMSGLEALSAIMGIDRKASVILMTAFAEVGTAVRAIKDGAFDYVIKPFDLDEIRVLVKRALDIRSMREENASLRRELSERLGSEAILTNCPQMVSLKQTVAKVARSQATVLVHGESGTGKELFASALHYWSPRAAGPFVKVNCAAIPETLLETEFFGCERGAFTGATAQRRGRFEMAEHGTLFLDEIGEITPALQVKLLRVLQEREFERVGGSKPVKVDVRIVAATNRDLEAMVREGTFRQDLFFRLNVVSLRTLPLRERPEDVILLANHFLDRFCAENGVELRGFDPAALKCLSSYDWPGNVRELANAVERAVVMTTSNQILPEDLPDNVRRQRAGSSEVEPAPTTAGEDRPLRVQVGDFEAEVIRRALTRHQGNRARTAAGLGISRRALLYKLQEYGIS</sequence>
<dbReference type="Pfam" id="PF00072">
    <property type="entry name" value="Response_reg"/>
    <property type="match status" value="1"/>
</dbReference>
<dbReference type="PANTHER" id="PTHR32071">
    <property type="entry name" value="TRANSCRIPTIONAL REGULATORY PROTEIN"/>
    <property type="match status" value="1"/>
</dbReference>
<dbReference type="Pfam" id="PF00158">
    <property type="entry name" value="Sigma54_activat"/>
    <property type="match status" value="1"/>
</dbReference>
<dbReference type="SMART" id="SM00448">
    <property type="entry name" value="REC"/>
    <property type="match status" value="1"/>
</dbReference>
<dbReference type="InterPro" id="IPR002078">
    <property type="entry name" value="Sigma_54_int"/>
</dbReference>
<dbReference type="PROSITE" id="PS50045">
    <property type="entry name" value="SIGMA54_INTERACT_4"/>
    <property type="match status" value="1"/>
</dbReference>
<feature type="domain" description="Sigma-54 factor interaction" evidence="7">
    <location>
        <begin position="146"/>
        <end position="375"/>
    </location>
</feature>
<keyword evidence="5" id="KW-0597">Phosphoprotein</keyword>
<dbReference type="SMART" id="SM00382">
    <property type="entry name" value="AAA"/>
    <property type="match status" value="1"/>
</dbReference>
<dbReference type="Proteomes" id="UP001041814">
    <property type="component" value="Unassembled WGS sequence"/>
</dbReference>
<dbReference type="SUPFAM" id="SSF52172">
    <property type="entry name" value="CheY-like"/>
    <property type="match status" value="1"/>
</dbReference>
<feature type="domain" description="Response regulatory" evidence="8">
    <location>
        <begin position="7"/>
        <end position="121"/>
    </location>
</feature>
<dbReference type="SUPFAM" id="SSF46689">
    <property type="entry name" value="Homeodomain-like"/>
    <property type="match status" value="1"/>
</dbReference>
<dbReference type="PROSITE" id="PS00688">
    <property type="entry name" value="SIGMA54_INTERACT_3"/>
    <property type="match status" value="1"/>
</dbReference>
<dbReference type="SUPFAM" id="SSF52540">
    <property type="entry name" value="P-loop containing nucleoside triphosphate hydrolases"/>
    <property type="match status" value="1"/>
</dbReference>
<evidence type="ECO:0000256" key="6">
    <source>
        <dbReference type="SAM" id="MobiDB-lite"/>
    </source>
</evidence>
<dbReference type="InterPro" id="IPR058031">
    <property type="entry name" value="AAA_lid_NorR"/>
</dbReference>
<dbReference type="InterPro" id="IPR025944">
    <property type="entry name" value="Sigma_54_int_dom_CS"/>
</dbReference>
<reference evidence="9" key="1">
    <citation type="submission" date="2017-08" db="EMBL/GenBank/DDBJ databases">
        <authorList>
            <person name="Imhoff J.F."/>
            <person name="Rahn T."/>
            <person name="Kuenzel S."/>
            <person name="Neulinger S.C."/>
        </authorList>
    </citation>
    <scope>NUCLEOTIDE SEQUENCE</scope>
    <source>
        <strain evidence="9">IM 151</strain>
    </source>
</reference>
<dbReference type="InterPro" id="IPR003593">
    <property type="entry name" value="AAA+_ATPase"/>
</dbReference>
<dbReference type="Gene3D" id="1.10.8.60">
    <property type="match status" value="1"/>
</dbReference>
<evidence type="ECO:0000313" key="9">
    <source>
        <dbReference type="EMBL" id="MBK1713522.1"/>
    </source>
</evidence>
<proteinExistence type="predicted"/>
<gene>
    <name evidence="9" type="ORF">CKO43_12115</name>
</gene>
<feature type="region of interest" description="Disordered" evidence="6">
    <location>
        <begin position="388"/>
        <end position="412"/>
    </location>
</feature>
<dbReference type="PRINTS" id="PR01590">
    <property type="entry name" value="HTHFIS"/>
</dbReference>
<dbReference type="Pfam" id="PF02954">
    <property type="entry name" value="HTH_8"/>
    <property type="match status" value="1"/>
</dbReference>
<keyword evidence="3" id="KW-0805">Transcription regulation</keyword>
<keyword evidence="1" id="KW-0547">Nucleotide-binding</keyword>
<dbReference type="InterPro" id="IPR001789">
    <property type="entry name" value="Sig_transdc_resp-reg_receiver"/>
</dbReference>
<reference evidence="9" key="2">
    <citation type="journal article" date="2020" name="Microorganisms">
        <title>Osmotic Adaptation and Compatible Solute Biosynthesis of Phototrophic Bacteria as Revealed from Genome Analyses.</title>
        <authorList>
            <person name="Imhoff J.F."/>
            <person name="Rahn T."/>
            <person name="Kunzel S."/>
            <person name="Keller A."/>
            <person name="Neulinger S.C."/>
        </authorList>
    </citation>
    <scope>NUCLEOTIDE SEQUENCE</scope>
    <source>
        <strain evidence="9">IM 151</strain>
    </source>
</reference>
<dbReference type="Gene3D" id="1.10.10.60">
    <property type="entry name" value="Homeodomain-like"/>
    <property type="match status" value="1"/>
</dbReference>
<dbReference type="CDD" id="cd00009">
    <property type="entry name" value="AAA"/>
    <property type="match status" value="1"/>
</dbReference>
<evidence type="ECO:0000313" key="10">
    <source>
        <dbReference type="Proteomes" id="UP001041814"/>
    </source>
</evidence>
<evidence type="ECO:0000256" key="5">
    <source>
        <dbReference type="PROSITE-ProRule" id="PRU00169"/>
    </source>
</evidence>